<accession>A0A8K0NZ27</accession>
<dbReference type="Proteomes" id="UP000792457">
    <property type="component" value="Unassembled WGS sequence"/>
</dbReference>
<proteinExistence type="predicted"/>
<dbReference type="Gene3D" id="3.60.10.10">
    <property type="entry name" value="Endonuclease/exonuclease/phosphatase"/>
    <property type="match status" value="1"/>
</dbReference>
<dbReference type="SUPFAM" id="SSF56219">
    <property type="entry name" value="DNase I-like"/>
    <property type="match status" value="1"/>
</dbReference>
<dbReference type="AlphaFoldDB" id="A0A8K0NZ27"/>
<dbReference type="Pfam" id="PF03372">
    <property type="entry name" value="Exo_endo_phos"/>
    <property type="match status" value="1"/>
</dbReference>
<dbReference type="InterPro" id="IPR005135">
    <property type="entry name" value="Endo/exonuclease/phosphatase"/>
</dbReference>
<gene>
    <name evidence="3" type="ORF">J437_LFUL004409</name>
</gene>
<feature type="compositionally biased region" description="Pro residues" evidence="1">
    <location>
        <begin position="116"/>
        <end position="131"/>
    </location>
</feature>
<keyword evidence="4" id="KW-1185">Reference proteome</keyword>
<dbReference type="OrthoDB" id="7474049at2759"/>
<name>A0A8K0NZ27_LADFU</name>
<feature type="region of interest" description="Disordered" evidence="1">
    <location>
        <begin position="197"/>
        <end position="218"/>
    </location>
</feature>
<feature type="domain" description="Endonuclease/exonuclease/phosphatase" evidence="2">
    <location>
        <begin position="230"/>
        <end position="316"/>
    </location>
</feature>
<evidence type="ECO:0000256" key="1">
    <source>
        <dbReference type="SAM" id="MobiDB-lite"/>
    </source>
</evidence>
<feature type="non-terminal residue" evidence="3">
    <location>
        <position position="1"/>
    </location>
</feature>
<dbReference type="GO" id="GO:0003824">
    <property type="term" value="F:catalytic activity"/>
    <property type="evidence" value="ECO:0007669"/>
    <property type="project" value="InterPro"/>
</dbReference>
<dbReference type="InterPro" id="IPR036691">
    <property type="entry name" value="Endo/exonu/phosph_ase_sf"/>
</dbReference>
<evidence type="ECO:0000313" key="3">
    <source>
        <dbReference type="EMBL" id="KAG8226758.1"/>
    </source>
</evidence>
<protein>
    <recommendedName>
        <fullName evidence="2">Endonuclease/exonuclease/phosphatase domain-containing protein</fullName>
    </recommendedName>
</protein>
<organism evidence="3 4">
    <name type="scientific">Ladona fulva</name>
    <name type="common">Scarce chaser dragonfly</name>
    <name type="synonym">Libellula fulva</name>
    <dbReference type="NCBI Taxonomy" id="123851"/>
    <lineage>
        <taxon>Eukaryota</taxon>
        <taxon>Metazoa</taxon>
        <taxon>Ecdysozoa</taxon>
        <taxon>Arthropoda</taxon>
        <taxon>Hexapoda</taxon>
        <taxon>Insecta</taxon>
        <taxon>Pterygota</taxon>
        <taxon>Palaeoptera</taxon>
        <taxon>Odonata</taxon>
        <taxon>Epiprocta</taxon>
        <taxon>Anisoptera</taxon>
        <taxon>Libelluloidea</taxon>
        <taxon>Libellulidae</taxon>
        <taxon>Ladona</taxon>
    </lineage>
</organism>
<reference evidence="3" key="2">
    <citation type="submission" date="2017-10" db="EMBL/GenBank/DDBJ databases">
        <title>Ladona fulva Genome sequencing and assembly.</title>
        <authorList>
            <person name="Murali S."/>
            <person name="Richards S."/>
            <person name="Bandaranaike D."/>
            <person name="Bellair M."/>
            <person name="Blankenburg K."/>
            <person name="Chao H."/>
            <person name="Dinh H."/>
            <person name="Doddapaneni H."/>
            <person name="Dugan-Rocha S."/>
            <person name="Elkadiri S."/>
            <person name="Gnanaolivu R."/>
            <person name="Hernandez B."/>
            <person name="Skinner E."/>
            <person name="Javaid M."/>
            <person name="Lee S."/>
            <person name="Li M."/>
            <person name="Ming W."/>
            <person name="Munidasa M."/>
            <person name="Muniz J."/>
            <person name="Nguyen L."/>
            <person name="Hughes D."/>
            <person name="Osuji N."/>
            <person name="Pu L.-L."/>
            <person name="Puazo M."/>
            <person name="Qu C."/>
            <person name="Quiroz J."/>
            <person name="Raj R."/>
            <person name="Weissenberger G."/>
            <person name="Xin Y."/>
            <person name="Zou X."/>
            <person name="Han Y."/>
            <person name="Worley K."/>
            <person name="Muzny D."/>
            <person name="Gibbs R."/>
        </authorList>
    </citation>
    <scope>NUCLEOTIDE SEQUENCE</scope>
    <source>
        <strain evidence="3">Sampled in the wild</strain>
    </source>
</reference>
<evidence type="ECO:0000313" key="4">
    <source>
        <dbReference type="Proteomes" id="UP000792457"/>
    </source>
</evidence>
<feature type="region of interest" description="Disordered" evidence="1">
    <location>
        <begin position="112"/>
        <end position="131"/>
    </location>
</feature>
<dbReference type="EMBL" id="KZ308294">
    <property type="protein sequence ID" value="KAG8226758.1"/>
    <property type="molecule type" value="Genomic_DNA"/>
</dbReference>
<sequence>EAKATSLFSFSEPSTPEWPAGKILSLNRLSYCRIAIRRYHHDAPQMCHRCSRFGHSSSHCFAVPRCFRCAGPHLIADCPLTKEDTPTCCNCGGTHAAVSRNCTHWKQARTRQAAPAPLPTPTALPRPQPLPPKRNAWKTPLSFIPPQVAREAPPKRLDAEIPVTSAYRTTNISPEDFPDLPRSQPLTKETAAALKIPLRQRRRTEATPSNEAAPAPAPTQDVITTPLIILSWNARGGIGRKTPELINLLVHHSVDVALIQETHLKPWHRWTAPGYAVLRTDRTSLPGDEERQGGGTAILISDRLTFSQPFPRPESHHGMESTMAIIARRYLDFICLSSSNIQVPE</sequence>
<comment type="caution">
    <text evidence="3">The sequence shown here is derived from an EMBL/GenBank/DDBJ whole genome shotgun (WGS) entry which is preliminary data.</text>
</comment>
<reference evidence="3" key="1">
    <citation type="submission" date="2013-04" db="EMBL/GenBank/DDBJ databases">
        <authorList>
            <person name="Qu J."/>
            <person name="Murali S.C."/>
            <person name="Bandaranaike D."/>
            <person name="Bellair M."/>
            <person name="Blankenburg K."/>
            <person name="Chao H."/>
            <person name="Dinh H."/>
            <person name="Doddapaneni H."/>
            <person name="Downs B."/>
            <person name="Dugan-Rocha S."/>
            <person name="Elkadiri S."/>
            <person name="Gnanaolivu R.D."/>
            <person name="Hernandez B."/>
            <person name="Javaid M."/>
            <person name="Jayaseelan J.C."/>
            <person name="Lee S."/>
            <person name="Li M."/>
            <person name="Ming W."/>
            <person name="Munidasa M."/>
            <person name="Muniz J."/>
            <person name="Nguyen L."/>
            <person name="Ongeri F."/>
            <person name="Osuji N."/>
            <person name="Pu L.-L."/>
            <person name="Puazo M."/>
            <person name="Qu C."/>
            <person name="Quiroz J."/>
            <person name="Raj R."/>
            <person name="Weissenberger G."/>
            <person name="Xin Y."/>
            <person name="Zou X."/>
            <person name="Han Y."/>
            <person name="Richards S."/>
            <person name="Worley K."/>
            <person name="Muzny D."/>
            <person name="Gibbs R."/>
        </authorList>
    </citation>
    <scope>NUCLEOTIDE SEQUENCE</scope>
    <source>
        <strain evidence="3">Sampled in the wild</strain>
    </source>
</reference>
<evidence type="ECO:0000259" key="2">
    <source>
        <dbReference type="Pfam" id="PF03372"/>
    </source>
</evidence>